<evidence type="ECO:0000313" key="3">
    <source>
        <dbReference type="EMBL" id="RKP36688.1"/>
    </source>
</evidence>
<reference evidence="4" key="1">
    <citation type="journal article" date="2018" name="Nat. Microbiol.">
        <title>Leveraging single-cell genomics to expand the fungal tree of life.</title>
        <authorList>
            <person name="Ahrendt S.R."/>
            <person name="Quandt C.A."/>
            <person name="Ciobanu D."/>
            <person name="Clum A."/>
            <person name="Salamov A."/>
            <person name="Andreopoulos B."/>
            <person name="Cheng J.F."/>
            <person name="Woyke T."/>
            <person name="Pelin A."/>
            <person name="Henrissat B."/>
            <person name="Reynolds N.K."/>
            <person name="Benny G.L."/>
            <person name="Smith M.E."/>
            <person name="James T.Y."/>
            <person name="Grigoriev I.V."/>
        </authorList>
    </citation>
    <scope>NUCLEOTIDE SEQUENCE [LARGE SCALE GENOMIC DNA]</scope>
    <source>
        <strain evidence="4">RSA 468</strain>
    </source>
</reference>
<organism evidence="3 4">
    <name type="scientific">Dimargaris cristalligena</name>
    <dbReference type="NCBI Taxonomy" id="215637"/>
    <lineage>
        <taxon>Eukaryota</taxon>
        <taxon>Fungi</taxon>
        <taxon>Fungi incertae sedis</taxon>
        <taxon>Zoopagomycota</taxon>
        <taxon>Kickxellomycotina</taxon>
        <taxon>Dimargaritomycetes</taxon>
        <taxon>Dimargaritales</taxon>
        <taxon>Dimargaritaceae</taxon>
        <taxon>Dimargaris</taxon>
    </lineage>
</organism>
<gene>
    <name evidence="3" type="ORF">BJ085DRAFT_28393</name>
</gene>
<evidence type="ECO:0000256" key="1">
    <source>
        <dbReference type="SAM" id="MobiDB-lite"/>
    </source>
</evidence>
<evidence type="ECO:0000313" key="4">
    <source>
        <dbReference type="Proteomes" id="UP000268162"/>
    </source>
</evidence>
<dbReference type="AlphaFoldDB" id="A0A4P9ZTZ8"/>
<dbReference type="EMBL" id="ML002611">
    <property type="protein sequence ID" value="RKP36688.1"/>
    <property type="molecule type" value="Genomic_DNA"/>
</dbReference>
<keyword evidence="2" id="KW-0732">Signal</keyword>
<feature type="chain" id="PRO_5020350408" evidence="2">
    <location>
        <begin position="20"/>
        <end position="537"/>
    </location>
</feature>
<sequence>MRLTNLNALGLASLSMIACTPIQVPSTSLALPPASLSAREISEVGHSQLGQPIDEAALESFSHSAISTQQETPTDSPKPPVSPTAVGQPYTALPKPTTKDRLTSLPTEVLKLVMWGAYNHAHPELIRTSRVIAGHIASHPNEIYNDGLVKCATNKLTPAETREILLSWHYLLHHQIAGSIFAHTFDIWGGRIRFWENFSQAREHYVPLSLIRGVKYFLDSYRYNPLFNKNQWRFVKPTELSHELLAQELPLLALVNDPQLEGRDILEVFRTLTHPSLFDIMQKGQEMPVEQEESDDIDQPLQTLIDMIRNPDVFQGGAHLYARIVDSAATVLMTYLVTQQRFTDLQTFVEGLPHTFGNFWNLFQPTIMVGALQRLAIILAAMVRNGPLLNNLPDSFIHTSVYIPPFVERSKKCALVYEMYILGLDQDAAFLESALNCPESHLDDLPSWERAIIAHQLGGFMEQIRLLDNYGNGHESNGGVSLDMGVAATKIGYRILDRGHSTSRYGISIGTYRMTSITTQSNTASKWEIDFTGMEMG</sequence>
<proteinExistence type="predicted"/>
<dbReference type="PROSITE" id="PS51257">
    <property type="entry name" value="PROKAR_LIPOPROTEIN"/>
    <property type="match status" value="1"/>
</dbReference>
<keyword evidence="4" id="KW-1185">Reference proteome</keyword>
<protein>
    <submittedName>
        <fullName evidence="3">Uncharacterized protein</fullName>
    </submittedName>
</protein>
<name>A0A4P9ZTZ8_9FUNG</name>
<accession>A0A4P9ZTZ8</accession>
<feature type="signal peptide" evidence="2">
    <location>
        <begin position="1"/>
        <end position="19"/>
    </location>
</feature>
<evidence type="ECO:0000256" key="2">
    <source>
        <dbReference type="SAM" id="SignalP"/>
    </source>
</evidence>
<feature type="region of interest" description="Disordered" evidence="1">
    <location>
        <begin position="65"/>
        <end position="99"/>
    </location>
</feature>
<dbReference type="Proteomes" id="UP000268162">
    <property type="component" value="Unassembled WGS sequence"/>
</dbReference>
<feature type="compositionally biased region" description="Polar residues" evidence="1">
    <location>
        <begin position="65"/>
        <end position="75"/>
    </location>
</feature>